<dbReference type="AlphaFoldDB" id="A0AAZ1WZC4"/>
<feature type="signal peptide" evidence="4">
    <location>
        <begin position="1"/>
        <end position="26"/>
    </location>
</feature>
<feature type="domain" description="SUEL-type lectin" evidence="6">
    <location>
        <begin position="237"/>
        <end position="328"/>
    </location>
</feature>
<dbReference type="SMART" id="SM00034">
    <property type="entry name" value="CLECT"/>
    <property type="match status" value="1"/>
</dbReference>
<evidence type="ECO:0000313" key="8">
    <source>
        <dbReference type="Proteomes" id="UP000472276"/>
    </source>
</evidence>
<dbReference type="FunFam" id="2.60.120.740:FF:000001">
    <property type="entry name" value="Adhesion G protein-coupled receptor L2"/>
    <property type="match status" value="1"/>
</dbReference>
<dbReference type="InterPro" id="IPR001304">
    <property type="entry name" value="C-type_lectin-like"/>
</dbReference>
<keyword evidence="2" id="KW-0430">Lectin</keyword>
<feature type="domain" description="SUEL-type lectin" evidence="6">
    <location>
        <begin position="126"/>
        <end position="217"/>
    </location>
</feature>
<feature type="chain" id="PRO_5044191239" evidence="4">
    <location>
        <begin position="27"/>
        <end position="462"/>
    </location>
</feature>
<reference evidence="7" key="2">
    <citation type="submission" date="2025-08" db="UniProtKB">
        <authorList>
            <consortium name="Ensembl"/>
        </authorList>
    </citation>
    <scope>IDENTIFICATION</scope>
</reference>
<keyword evidence="1" id="KW-0348">Hemagglutinin</keyword>
<accession>A0AAZ1WZC4</accession>
<dbReference type="Pfam" id="PF00059">
    <property type="entry name" value="Lectin_C"/>
    <property type="match status" value="1"/>
</dbReference>
<dbReference type="Proteomes" id="UP000472276">
    <property type="component" value="Unassembled WGS sequence"/>
</dbReference>
<sequence length="462" mass="50728">MLCSGLSSTLLLGAAYFLLTSGFSRAQLSLPSNVTAISTGRVITFNVISVLQLSCGSGVMIVQSVLYRCADKEICSRLHDLDVIKKSCDLKEVCEINTNMVRTCDPSVCTYLDITFKCFPAIHSVTCEGSQAKLQCGEGQVIVVSWANFGRRDNTTCSDGRANSQLQNVNCSSPNSTEYVTNRCNWQNSCTVEAKSSVFGDPCVGTYKYLEVVYDCQESEATSSPPPTTVTEVHSVTCEGSQAKLQCGEGQVIVNPWTDYGRRDNTTCSDGRPDSQLQNVNCSSPNSTEYVTKSCNWQNSCTVEAKSSVFGDPCGDTYKYLEVVYDCQAGSSKTCPPGWTWFGGRCFIFNSSQKNWTDAESSCETLGGHLASFHNTAEYTFIRELTHTAAGSYKEAWVGGRKNETVWMWSDGSQFDFINWASGEPNNYGGGEDCMEINHGERDYVNDKKCNTNIPFVCVRDP</sequence>
<evidence type="ECO:0000256" key="2">
    <source>
        <dbReference type="ARBA" id="ARBA00022734"/>
    </source>
</evidence>
<protein>
    <submittedName>
        <fullName evidence="7">Uncharacterized protein</fullName>
    </submittedName>
</protein>
<dbReference type="Gene3D" id="2.60.120.740">
    <property type="match status" value="2"/>
</dbReference>
<reference evidence="7" key="3">
    <citation type="submission" date="2025-09" db="UniProtKB">
        <authorList>
            <consortium name="Ensembl"/>
        </authorList>
    </citation>
    <scope>IDENTIFICATION</scope>
</reference>
<name>A0AAZ1WZC4_OREAU</name>
<evidence type="ECO:0000259" key="6">
    <source>
        <dbReference type="PROSITE" id="PS50228"/>
    </source>
</evidence>
<dbReference type="GeneID" id="116327427"/>
<organism evidence="7 8">
    <name type="scientific">Oreochromis aureus</name>
    <name type="common">Israeli tilapia</name>
    <name type="synonym">Chromis aureus</name>
    <dbReference type="NCBI Taxonomy" id="47969"/>
    <lineage>
        <taxon>Eukaryota</taxon>
        <taxon>Metazoa</taxon>
        <taxon>Chordata</taxon>
        <taxon>Craniata</taxon>
        <taxon>Vertebrata</taxon>
        <taxon>Euteleostomi</taxon>
        <taxon>Actinopterygii</taxon>
        <taxon>Neopterygii</taxon>
        <taxon>Teleostei</taxon>
        <taxon>Neoteleostei</taxon>
        <taxon>Acanthomorphata</taxon>
        <taxon>Ovalentaria</taxon>
        <taxon>Cichlomorphae</taxon>
        <taxon>Cichliformes</taxon>
        <taxon>Cichlidae</taxon>
        <taxon>African cichlids</taxon>
        <taxon>Pseudocrenilabrinae</taxon>
        <taxon>Oreochromini</taxon>
        <taxon>Oreochromis</taxon>
    </lineage>
</organism>
<feature type="domain" description="C-type lectin" evidence="5">
    <location>
        <begin position="342"/>
        <end position="459"/>
    </location>
</feature>
<evidence type="ECO:0000259" key="5">
    <source>
        <dbReference type="PROSITE" id="PS50041"/>
    </source>
</evidence>
<gene>
    <name evidence="7" type="primary">LOC116327427</name>
</gene>
<keyword evidence="8" id="KW-1185">Reference proteome</keyword>
<evidence type="ECO:0000313" key="7">
    <source>
        <dbReference type="Ensembl" id="ENSOABP00000060823.1"/>
    </source>
</evidence>
<keyword evidence="3" id="KW-0677">Repeat</keyword>
<dbReference type="FunFam" id="2.60.120.740:FF:000003">
    <property type="entry name" value="Protein eva-1 homolog C"/>
    <property type="match status" value="1"/>
</dbReference>
<dbReference type="GO" id="GO:0030246">
    <property type="term" value="F:carbohydrate binding"/>
    <property type="evidence" value="ECO:0007669"/>
    <property type="project" value="UniProtKB-KW"/>
</dbReference>
<dbReference type="InterPro" id="IPR000922">
    <property type="entry name" value="Lectin_gal-bd_dom"/>
</dbReference>
<evidence type="ECO:0000256" key="1">
    <source>
        <dbReference type="ARBA" id="ARBA00022546"/>
    </source>
</evidence>
<proteinExistence type="predicted"/>
<dbReference type="Pfam" id="PF02140">
    <property type="entry name" value="SUEL_Lectin"/>
    <property type="match status" value="2"/>
</dbReference>
<dbReference type="Ensembl" id="ENSOABT00000085053.1">
    <property type="protein sequence ID" value="ENSOABP00000060823.1"/>
    <property type="gene ID" value="ENSOABG00000033337.1"/>
</dbReference>
<keyword evidence="4" id="KW-0732">Signal</keyword>
<dbReference type="InterPro" id="IPR043159">
    <property type="entry name" value="Lectin_gal-bd_sf"/>
</dbReference>
<dbReference type="RefSeq" id="XP_039460667.1">
    <property type="nucleotide sequence ID" value="XM_039604733.1"/>
</dbReference>
<evidence type="ECO:0000256" key="4">
    <source>
        <dbReference type="SAM" id="SignalP"/>
    </source>
</evidence>
<dbReference type="PROSITE" id="PS50228">
    <property type="entry name" value="SUEL_LECTIN"/>
    <property type="match status" value="2"/>
</dbReference>
<dbReference type="Gene3D" id="3.10.100.10">
    <property type="entry name" value="Mannose-Binding Protein A, subunit A"/>
    <property type="match status" value="1"/>
</dbReference>
<dbReference type="InterPro" id="IPR016187">
    <property type="entry name" value="CTDL_fold"/>
</dbReference>
<reference evidence="8" key="1">
    <citation type="submission" date="2020-03" db="EMBL/GenBank/DDBJ databases">
        <title>Evolution of repeat sequences and sex chromosomes of tilapia species revealed by chromosome-level genomes.</title>
        <authorList>
            <person name="Xu L."/>
            <person name="Tao W."/>
            <person name="Wang D."/>
            <person name="Zhou Q."/>
        </authorList>
    </citation>
    <scope>NUCLEOTIDE SEQUENCE [LARGE SCALE GENOMIC DNA]</scope>
    <source>
        <strain evidence="8">Israel</strain>
    </source>
</reference>
<dbReference type="CDD" id="cd00037">
    <property type="entry name" value="CLECT"/>
    <property type="match status" value="1"/>
</dbReference>
<dbReference type="SUPFAM" id="SSF56436">
    <property type="entry name" value="C-type lectin-like"/>
    <property type="match status" value="1"/>
</dbReference>
<dbReference type="InterPro" id="IPR016186">
    <property type="entry name" value="C-type_lectin-like/link_sf"/>
</dbReference>
<dbReference type="PROSITE" id="PS50041">
    <property type="entry name" value="C_TYPE_LECTIN_2"/>
    <property type="match status" value="1"/>
</dbReference>
<dbReference type="PANTHER" id="PTHR46780">
    <property type="entry name" value="PROTEIN EVA-1"/>
    <property type="match status" value="1"/>
</dbReference>
<evidence type="ECO:0000256" key="3">
    <source>
        <dbReference type="ARBA" id="ARBA00022737"/>
    </source>
</evidence>